<dbReference type="SUPFAM" id="SSF46894">
    <property type="entry name" value="C-terminal effector domain of the bipartite response regulators"/>
    <property type="match status" value="1"/>
</dbReference>
<evidence type="ECO:0000259" key="1">
    <source>
        <dbReference type="PROSITE" id="PS50043"/>
    </source>
</evidence>
<protein>
    <submittedName>
        <fullName evidence="2">Helix-turn-helix transcriptional regulator</fullName>
    </submittedName>
</protein>
<proteinExistence type="predicted"/>
<dbReference type="InterPro" id="IPR036388">
    <property type="entry name" value="WH-like_DNA-bd_sf"/>
</dbReference>
<reference evidence="2 3" key="1">
    <citation type="submission" date="2024-06" db="EMBL/GenBank/DDBJ databases">
        <title>The Natural Products Discovery Center: Release of the First 8490 Sequenced Strains for Exploring Actinobacteria Biosynthetic Diversity.</title>
        <authorList>
            <person name="Kalkreuter E."/>
            <person name="Kautsar S.A."/>
            <person name="Yang D."/>
            <person name="Bader C.D."/>
            <person name="Teijaro C.N."/>
            <person name="Fluegel L."/>
            <person name="Davis C.M."/>
            <person name="Simpson J.R."/>
            <person name="Lauterbach L."/>
            <person name="Steele A.D."/>
            <person name="Gui C."/>
            <person name="Meng S."/>
            <person name="Li G."/>
            <person name="Viehrig K."/>
            <person name="Ye F."/>
            <person name="Su P."/>
            <person name="Kiefer A.F."/>
            <person name="Nichols A."/>
            <person name="Cepeda A.J."/>
            <person name="Yan W."/>
            <person name="Fan B."/>
            <person name="Jiang Y."/>
            <person name="Adhikari A."/>
            <person name="Zheng C.-J."/>
            <person name="Schuster L."/>
            <person name="Cowan T.M."/>
            <person name="Smanski M.J."/>
            <person name="Chevrette M.G."/>
            <person name="De Carvalho L.P.S."/>
            <person name="Shen B."/>
        </authorList>
    </citation>
    <scope>NUCLEOTIDE SEQUENCE [LARGE SCALE GENOMIC DNA]</scope>
    <source>
        <strain evidence="2 3">NPDC001694</strain>
    </source>
</reference>
<dbReference type="Pfam" id="PF00196">
    <property type="entry name" value="GerE"/>
    <property type="match status" value="1"/>
</dbReference>
<dbReference type="Proteomes" id="UP001490365">
    <property type="component" value="Unassembled WGS sequence"/>
</dbReference>
<name>A0ABV1TEM8_9ACTN</name>
<dbReference type="InterPro" id="IPR051797">
    <property type="entry name" value="TrmB-like"/>
</dbReference>
<dbReference type="PROSITE" id="PS50043">
    <property type="entry name" value="HTH_LUXR_2"/>
    <property type="match status" value="1"/>
</dbReference>
<keyword evidence="3" id="KW-1185">Reference proteome</keyword>
<evidence type="ECO:0000313" key="2">
    <source>
        <dbReference type="EMBL" id="MER6268139.1"/>
    </source>
</evidence>
<dbReference type="SMART" id="SM00421">
    <property type="entry name" value="HTH_LUXR"/>
    <property type="match status" value="1"/>
</dbReference>
<dbReference type="InterPro" id="IPR016032">
    <property type="entry name" value="Sig_transdc_resp-reg_C-effctor"/>
</dbReference>
<evidence type="ECO:0000313" key="3">
    <source>
        <dbReference type="Proteomes" id="UP001490365"/>
    </source>
</evidence>
<sequence length="346" mass="38113">MLAEVFVTSHVSQADGGIVLDFLGLDPIAERTYRLLLARHDLDVEGMARELSVTADEIRQALDNLAELTLLRPSWDVPGELRPVSPQVGMELLIQQRQAEMLRQSYQFAESQVAVAQLVQEYTDQRSGQGRPEVEKLMGMDAIQDRIEQLSLRATEEVATLMPGGPQDPVLIEAAKRLDSQVRGRGVAMRTIGLESLRKDPPTLAYARWLTEIGAEVRTAPSLPIRMLIYDRRIALVPVDPDNTALGALAVTDPGTVTAILALFEQIWSTSRPVGDTTPATDDDGLSPQERELLLLLSQGLTDERAGRQLGLSARSVRRMMAGLMERLGARSRFEAGLRASENGWL</sequence>
<gene>
    <name evidence="2" type="ORF">ABT211_12665</name>
</gene>
<comment type="caution">
    <text evidence="2">The sequence shown here is derived from an EMBL/GenBank/DDBJ whole genome shotgun (WGS) entry which is preliminary data.</text>
</comment>
<dbReference type="PANTHER" id="PTHR34293:SF1">
    <property type="entry name" value="HTH-TYPE TRANSCRIPTIONAL REGULATOR TRMBL2"/>
    <property type="match status" value="1"/>
</dbReference>
<dbReference type="RefSeq" id="WP_351956767.1">
    <property type="nucleotide sequence ID" value="NZ_JBEOZM010000004.1"/>
</dbReference>
<dbReference type="Gene3D" id="1.10.10.10">
    <property type="entry name" value="Winged helix-like DNA-binding domain superfamily/Winged helix DNA-binding domain"/>
    <property type="match status" value="1"/>
</dbReference>
<organism evidence="2 3">
    <name type="scientific">Streptomyces sp. 900105755</name>
    <dbReference type="NCBI Taxonomy" id="3154389"/>
    <lineage>
        <taxon>Bacteria</taxon>
        <taxon>Bacillati</taxon>
        <taxon>Actinomycetota</taxon>
        <taxon>Actinomycetes</taxon>
        <taxon>Kitasatosporales</taxon>
        <taxon>Streptomycetaceae</taxon>
        <taxon>Streptomyces</taxon>
    </lineage>
</organism>
<feature type="domain" description="HTH luxR-type" evidence="1">
    <location>
        <begin position="279"/>
        <end position="344"/>
    </location>
</feature>
<dbReference type="EMBL" id="JBEOZM010000004">
    <property type="protein sequence ID" value="MER6268139.1"/>
    <property type="molecule type" value="Genomic_DNA"/>
</dbReference>
<dbReference type="PANTHER" id="PTHR34293">
    <property type="entry name" value="HTH-TYPE TRANSCRIPTIONAL REGULATOR TRMBL2"/>
    <property type="match status" value="1"/>
</dbReference>
<dbReference type="InterPro" id="IPR000792">
    <property type="entry name" value="Tscrpt_reg_LuxR_C"/>
</dbReference>
<accession>A0ABV1TEM8</accession>